<evidence type="ECO:0000313" key="1">
    <source>
        <dbReference type="Proteomes" id="UP000887565"/>
    </source>
</evidence>
<protein>
    <submittedName>
        <fullName evidence="2">Uncharacterized protein</fullName>
    </submittedName>
</protein>
<accession>A0A915J205</accession>
<evidence type="ECO:0000313" key="2">
    <source>
        <dbReference type="WBParaSite" id="nRc.2.0.1.t20430-RA"/>
    </source>
</evidence>
<proteinExistence type="predicted"/>
<name>A0A915J205_ROMCU</name>
<dbReference type="Proteomes" id="UP000887565">
    <property type="component" value="Unplaced"/>
</dbReference>
<dbReference type="AlphaFoldDB" id="A0A915J205"/>
<organism evidence="1 2">
    <name type="scientific">Romanomermis culicivorax</name>
    <name type="common">Nematode worm</name>
    <dbReference type="NCBI Taxonomy" id="13658"/>
    <lineage>
        <taxon>Eukaryota</taxon>
        <taxon>Metazoa</taxon>
        <taxon>Ecdysozoa</taxon>
        <taxon>Nematoda</taxon>
        <taxon>Enoplea</taxon>
        <taxon>Dorylaimia</taxon>
        <taxon>Mermithida</taxon>
        <taxon>Mermithoidea</taxon>
        <taxon>Mermithidae</taxon>
        <taxon>Romanomermis</taxon>
    </lineage>
</organism>
<sequence length="77" mass="7089">MIGGPGKTAGVAKYIHGSMAGATGSIVAAAVAVMSDGAAGTGRADASIDGGSFAMLRSKIGVSSNSSLAGSASTSVG</sequence>
<reference evidence="2" key="1">
    <citation type="submission" date="2022-11" db="UniProtKB">
        <authorList>
            <consortium name="WormBaseParasite"/>
        </authorList>
    </citation>
    <scope>IDENTIFICATION</scope>
</reference>
<dbReference type="WBParaSite" id="nRc.2.0.1.t20430-RA">
    <property type="protein sequence ID" value="nRc.2.0.1.t20430-RA"/>
    <property type="gene ID" value="nRc.2.0.1.g20430"/>
</dbReference>
<keyword evidence="1" id="KW-1185">Reference proteome</keyword>